<dbReference type="InterPro" id="IPR052035">
    <property type="entry name" value="ZnF_BED_domain_contain"/>
</dbReference>
<proteinExistence type="predicted"/>
<organism evidence="1 2">
    <name type="scientific">Lactuca sativa</name>
    <name type="common">Garden lettuce</name>
    <dbReference type="NCBI Taxonomy" id="4236"/>
    <lineage>
        <taxon>Eukaryota</taxon>
        <taxon>Viridiplantae</taxon>
        <taxon>Streptophyta</taxon>
        <taxon>Embryophyta</taxon>
        <taxon>Tracheophyta</taxon>
        <taxon>Spermatophyta</taxon>
        <taxon>Magnoliopsida</taxon>
        <taxon>eudicotyledons</taxon>
        <taxon>Gunneridae</taxon>
        <taxon>Pentapetalae</taxon>
        <taxon>asterids</taxon>
        <taxon>campanulids</taxon>
        <taxon>Asterales</taxon>
        <taxon>Asteraceae</taxon>
        <taxon>Cichorioideae</taxon>
        <taxon>Cichorieae</taxon>
        <taxon>Lactucinae</taxon>
        <taxon>Lactuca</taxon>
    </lineage>
</organism>
<accession>A0A9R1WZL1</accession>
<reference evidence="1 2" key="1">
    <citation type="journal article" date="2017" name="Nat. Commun.">
        <title>Genome assembly with in vitro proximity ligation data and whole-genome triplication in lettuce.</title>
        <authorList>
            <person name="Reyes-Chin-Wo S."/>
            <person name="Wang Z."/>
            <person name="Yang X."/>
            <person name="Kozik A."/>
            <person name="Arikit S."/>
            <person name="Song C."/>
            <person name="Xia L."/>
            <person name="Froenicke L."/>
            <person name="Lavelle D.O."/>
            <person name="Truco M.J."/>
            <person name="Xia R."/>
            <person name="Zhu S."/>
            <person name="Xu C."/>
            <person name="Xu H."/>
            <person name="Xu X."/>
            <person name="Cox K."/>
            <person name="Korf I."/>
            <person name="Meyers B.C."/>
            <person name="Michelmore R.W."/>
        </authorList>
    </citation>
    <scope>NUCLEOTIDE SEQUENCE [LARGE SCALE GENOMIC DNA]</scope>
    <source>
        <strain evidence="2">cv. Salinas</strain>
        <tissue evidence="1">Seedlings</tissue>
    </source>
</reference>
<protein>
    <recommendedName>
        <fullName evidence="3">hAT-like transposase RNase-H fold domain-containing protein</fullName>
    </recommendedName>
</protein>
<name>A0A9R1WZL1_LACSA</name>
<evidence type="ECO:0000313" key="1">
    <source>
        <dbReference type="EMBL" id="KAJ0192609.1"/>
    </source>
</evidence>
<sequence>MKELNVESKKFLCSDSQTRWNSTYELFKIVVELEKVFGKFEVKVESKKFLCNDSRTRWNFTYELLKIKVELENDFGKFEAPKHGILKMCFLIQHPTYVRDVVSPIEEDFKICIAIFGFLKKFKVKTDIISTSTKPMTHPKFDNTDSSQSQTRAHEDVVMIDDENEFMGDLIIQTYYASTSTKTKST</sequence>
<comment type="caution">
    <text evidence="1">The sequence shown here is derived from an EMBL/GenBank/DDBJ whole genome shotgun (WGS) entry which is preliminary data.</text>
</comment>
<dbReference type="Proteomes" id="UP000235145">
    <property type="component" value="Unassembled WGS sequence"/>
</dbReference>
<evidence type="ECO:0000313" key="2">
    <source>
        <dbReference type="Proteomes" id="UP000235145"/>
    </source>
</evidence>
<dbReference type="PANTHER" id="PTHR46481:SF7">
    <property type="entry name" value="ZINC FINGER BED DOMAIN-CONTAINING PROTEIN RICESLEEPER 2-LIKE"/>
    <property type="match status" value="1"/>
</dbReference>
<gene>
    <name evidence="1" type="ORF">LSAT_V11C800394850</name>
</gene>
<keyword evidence="2" id="KW-1185">Reference proteome</keyword>
<dbReference type="EMBL" id="NBSK02000008">
    <property type="protein sequence ID" value="KAJ0192609.1"/>
    <property type="molecule type" value="Genomic_DNA"/>
</dbReference>
<dbReference type="PANTHER" id="PTHR46481">
    <property type="entry name" value="ZINC FINGER BED DOMAIN-CONTAINING PROTEIN 4"/>
    <property type="match status" value="1"/>
</dbReference>
<dbReference type="AlphaFoldDB" id="A0A9R1WZL1"/>
<evidence type="ECO:0008006" key="3">
    <source>
        <dbReference type="Google" id="ProtNLM"/>
    </source>
</evidence>